<evidence type="ECO:0000313" key="2">
    <source>
        <dbReference type="EMBL" id="KAA0058395.1"/>
    </source>
</evidence>
<evidence type="ECO:0000313" key="3">
    <source>
        <dbReference type="EMBL" id="TYK26864.1"/>
    </source>
</evidence>
<dbReference type="EMBL" id="SSTD01003301">
    <property type="protein sequence ID" value="TYK26864.1"/>
    <property type="molecule type" value="Genomic_DNA"/>
</dbReference>
<dbReference type="Proteomes" id="UP000321393">
    <property type="component" value="Unassembled WGS sequence"/>
</dbReference>
<protein>
    <submittedName>
        <fullName evidence="3">Copia protein</fullName>
    </submittedName>
</protein>
<name>A0A5D3DTN2_CUCMM</name>
<reference evidence="4 5" key="1">
    <citation type="submission" date="2019-08" db="EMBL/GenBank/DDBJ databases">
        <title>Draft genome sequences of two oriental melons (Cucumis melo L. var makuwa).</title>
        <authorList>
            <person name="Kwon S.-Y."/>
        </authorList>
    </citation>
    <scope>NUCLEOTIDE SEQUENCE [LARGE SCALE GENOMIC DNA]</scope>
    <source>
        <strain evidence="5">cv. Chang Bougi</strain>
        <strain evidence="4">cv. SW 3</strain>
        <tissue evidence="3">Leaf</tissue>
    </source>
</reference>
<dbReference type="EMBL" id="SSTE01006781">
    <property type="protein sequence ID" value="KAA0058395.1"/>
    <property type="molecule type" value="Genomic_DNA"/>
</dbReference>
<accession>A0A5D3DTN2</accession>
<evidence type="ECO:0000313" key="5">
    <source>
        <dbReference type="Proteomes" id="UP000321947"/>
    </source>
</evidence>
<evidence type="ECO:0000256" key="1">
    <source>
        <dbReference type="SAM" id="MobiDB-lite"/>
    </source>
</evidence>
<dbReference type="AlphaFoldDB" id="A0A5D3DTN2"/>
<organism evidence="3 5">
    <name type="scientific">Cucumis melo var. makuwa</name>
    <name type="common">Oriental melon</name>
    <dbReference type="NCBI Taxonomy" id="1194695"/>
    <lineage>
        <taxon>Eukaryota</taxon>
        <taxon>Viridiplantae</taxon>
        <taxon>Streptophyta</taxon>
        <taxon>Embryophyta</taxon>
        <taxon>Tracheophyta</taxon>
        <taxon>Spermatophyta</taxon>
        <taxon>Magnoliopsida</taxon>
        <taxon>eudicotyledons</taxon>
        <taxon>Gunneridae</taxon>
        <taxon>Pentapetalae</taxon>
        <taxon>rosids</taxon>
        <taxon>fabids</taxon>
        <taxon>Cucurbitales</taxon>
        <taxon>Cucurbitaceae</taxon>
        <taxon>Benincaseae</taxon>
        <taxon>Cucumis</taxon>
    </lineage>
</organism>
<comment type="caution">
    <text evidence="3">The sequence shown here is derived from an EMBL/GenBank/DDBJ whole genome shotgun (WGS) entry which is preliminary data.</text>
</comment>
<sequence>MVSNHGNKTLATTGEKQPVQDNLSSLPVLLQPQLPLSNATTKVNSLPWQRFLQQQGQFPHHVSTSNEHQGSVGLWLEMNLCREITWDCPCGGFQYSKIKEVDRVYDFLAGLNSKFDVV</sequence>
<gene>
    <name evidence="3" type="ORF">E5676_scaffold2133G00040</name>
    <name evidence="2" type="ORF">E6C27_scaffold409G001030</name>
</gene>
<evidence type="ECO:0000313" key="4">
    <source>
        <dbReference type="Proteomes" id="UP000321393"/>
    </source>
</evidence>
<feature type="region of interest" description="Disordered" evidence="1">
    <location>
        <begin position="1"/>
        <end position="20"/>
    </location>
</feature>
<proteinExistence type="predicted"/>
<dbReference type="Proteomes" id="UP000321947">
    <property type="component" value="Unassembled WGS sequence"/>
</dbReference>